<dbReference type="Proteomes" id="UP000541636">
    <property type="component" value="Unassembled WGS sequence"/>
</dbReference>
<dbReference type="InterPro" id="IPR001570">
    <property type="entry name" value="Peptidase_M4_C_domain"/>
</dbReference>
<evidence type="ECO:0000259" key="14">
    <source>
        <dbReference type="Pfam" id="PF07504"/>
    </source>
</evidence>
<dbReference type="GO" id="GO:0004222">
    <property type="term" value="F:metalloendopeptidase activity"/>
    <property type="evidence" value="ECO:0007669"/>
    <property type="project" value="UniProtKB-UniRule"/>
</dbReference>
<keyword evidence="8" id="KW-0865">Zymogen</keyword>
<comment type="subcellular location">
    <subcellularLocation>
        <location evidence="10">Secreted</location>
    </subcellularLocation>
</comment>
<feature type="domain" description="FTP" evidence="14">
    <location>
        <begin position="66"/>
        <end position="101"/>
    </location>
</feature>
<keyword evidence="10" id="KW-0964">Secreted</keyword>
<dbReference type="InterPro" id="IPR011096">
    <property type="entry name" value="FTP_domain"/>
</dbReference>
<name>A0A846ZJX3_9GAMM</name>
<evidence type="ECO:0000259" key="13">
    <source>
        <dbReference type="Pfam" id="PF02868"/>
    </source>
</evidence>
<dbReference type="Pfam" id="PF01447">
    <property type="entry name" value="Peptidase_M4"/>
    <property type="match status" value="1"/>
</dbReference>
<reference evidence="15 16" key="1">
    <citation type="journal article" date="2017" name="Int. J. Syst. Evol. Microbiol.">
        <title>Oleiagrimonas citrea sp. nov., a marine bacterium isolated from tidal flat sediment and emended description of the genus Oleiagrimonas Fang et al. 2015 and Oleiagrimonas soli.</title>
        <authorList>
            <person name="Yang S.H."/>
            <person name="Seo H.S."/>
            <person name="Seong C.N."/>
            <person name="Kwon K.K."/>
        </authorList>
    </citation>
    <scope>NUCLEOTIDE SEQUENCE [LARGE SCALE GENOMIC DNA]</scope>
    <source>
        <strain evidence="15 16">MEBiC09124</strain>
    </source>
</reference>
<evidence type="ECO:0000256" key="1">
    <source>
        <dbReference type="ARBA" id="ARBA00009388"/>
    </source>
</evidence>
<evidence type="ECO:0000256" key="2">
    <source>
        <dbReference type="ARBA" id="ARBA00022670"/>
    </source>
</evidence>
<dbReference type="Pfam" id="PF02868">
    <property type="entry name" value="Peptidase_M4_C"/>
    <property type="match status" value="1"/>
</dbReference>
<dbReference type="Gene3D" id="3.10.450.40">
    <property type="match status" value="1"/>
</dbReference>
<dbReference type="EC" id="3.4.24.-" evidence="10"/>
<dbReference type="GO" id="GO:0006508">
    <property type="term" value="P:proteolysis"/>
    <property type="evidence" value="ECO:0007669"/>
    <property type="project" value="UniProtKB-KW"/>
</dbReference>
<feature type="domain" description="Peptidase M4" evidence="12">
    <location>
        <begin position="227"/>
        <end position="365"/>
    </location>
</feature>
<dbReference type="GO" id="GO:0005576">
    <property type="term" value="C:extracellular region"/>
    <property type="evidence" value="ECO:0007669"/>
    <property type="project" value="UniProtKB-SubCell"/>
</dbReference>
<evidence type="ECO:0000259" key="12">
    <source>
        <dbReference type="Pfam" id="PF01447"/>
    </source>
</evidence>
<keyword evidence="5 10" id="KW-0378">Hydrolase</keyword>
<dbReference type="InterPro" id="IPR013856">
    <property type="entry name" value="Peptidase_M4_domain"/>
</dbReference>
<dbReference type="AlphaFoldDB" id="A0A846ZJX3"/>
<dbReference type="InterPro" id="IPR027268">
    <property type="entry name" value="Peptidase_M4/M1_CTD_sf"/>
</dbReference>
<feature type="active site" description="Proton donor" evidence="9">
    <location>
        <position position="444"/>
    </location>
</feature>
<evidence type="ECO:0000256" key="6">
    <source>
        <dbReference type="ARBA" id="ARBA00022833"/>
    </source>
</evidence>
<proteinExistence type="inferred from homology"/>
<comment type="function">
    <text evidence="10">Extracellular zinc metalloprotease.</text>
</comment>
<keyword evidence="4 10" id="KW-0732">Signal</keyword>
<keyword evidence="16" id="KW-1185">Reference proteome</keyword>
<evidence type="ECO:0000313" key="16">
    <source>
        <dbReference type="Proteomes" id="UP000541636"/>
    </source>
</evidence>
<dbReference type="Gene3D" id="1.10.390.10">
    <property type="entry name" value="Neutral Protease Domain 2"/>
    <property type="match status" value="1"/>
</dbReference>
<dbReference type="InterPro" id="IPR023612">
    <property type="entry name" value="Peptidase_M4"/>
</dbReference>
<evidence type="ECO:0000256" key="3">
    <source>
        <dbReference type="ARBA" id="ARBA00022723"/>
    </source>
</evidence>
<accession>A0A846ZJX3</accession>
<feature type="chain" id="PRO_5033097335" description="Neutral metalloproteinase" evidence="10">
    <location>
        <begin position="25"/>
        <end position="519"/>
    </location>
</feature>
<sequence>MLQKKVACAVLGALGMFGLSMASAAPGNVRMGAMGHVNDRGLAQGIGLSADASLMPAQSARTAHGTLKTREHQMFRGVPVYGRSVVVERDASGAVMSVTGHVAHGLGLGLTSMRPGLSSDDAVQRLRNHVGLLPLGIGVNGVRDADLRNVQSKLFVYAEGAKPRLAYLTSFFNDSTGKPMRPMALIDANTGDVIESWDGLTTKGKPGGGGSTGGSPSTATGPGGNQKTGQYFYGTDYAALQVQQSGSTCYMQNDNVQTYDMGQSRNRVTLWTFACSYSDGDGINGAYSPINDAHHFGGVVHDMYNDWFGAPPLNQVLKMYVHYNRNYENAFWDGSEMVFGDGASHFYPLVSLDVTSHEISHGFTEQNSGLQYSGQSGGMNEAFSDMAGEAAEYYDRGSNDFEVGADIVKPGTSLGNALRYMCNPTQDGASIDNAADYYSGLDVHYSSGVYNKAFCDLAKTGGWNTKMAFEVFKRANELYWTSTATFNSGACGVETAADDYGYSRSDVTAAFAGVGVSCQ</sequence>
<feature type="region of interest" description="Disordered" evidence="11">
    <location>
        <begin position="198"/>
        <end position="226"/>
    </location>
</feature>
<dbReference type="SUPFAM" id="SSF55486">
    <property type="entry name" value="Metalloproteases ('zincins'), catalytic domain"/>
    <property type="match status" value="1"/>
</dbReference>
<evidence type="ECO:0000256" key="5">
    <source>
        <dbReference type="ARBA" id="ARBA00022801"/>
    </source>
</evidence>
<evidence type="ECO:0000256" key="8">
    <source>
        <dbReference type="ARBA" id="ARBA00023145"/>
    </source>
</evidence>
<comment type="cofactor">
    <cofactor evidence="10">
        <name>Zn(2+)</name>
        <dbReference type="ChEBI" id="CHEBI:29105"/>
    </cofactor>
</comment>
<evidence type="ECO:0000256" key="10">
    <source>
        <dbReference type="RuleBase" id="RU366073"/>
    </source>
</evidence>
<comment type="similarity">
    <text evidence="1 10">Belongs to the peptidase M4 family.</text>
</comment>
<evidence type="ECO:0000256" key="7">
    <source>
        <dbReference type="ARBA" id="ARBA00023049"/>
    </source>
</evidence>
<dbReference type="Gene3D" id="3.10.450.490">
    <property type="match status" value="1"/>
</dbReference>
<dbReference type="PRINTS" id="PR00730">
    <property type="entry name" value="THERMOLYSIN"/>
</dbReference>
<comment type="caution">
    <text evidence="15">The sequence shown here is derived from an EMBL/GenBank/DDBJ whole genome shotgun (WGS) entry which is preliminary data.</text>
</comment>
<evidence type="ECO:0000256" key="4">
    <source>
        <dbReference type="ARBA" id="ARBA00022729"/>
    </source>
</evidence>
<feature type="domain" description="Peptidase M4 C-terminal" evidence="13">
    <location>
        <begin position="368"/>
        <end position="516"/>
    </location>
</feature>
<evidence type="ECO:0000256" key="11">
    <source>
        <dbReference type="SAM" id="MobiDB-lite"/>
    </source>
</evidence>
<keyword evidence="2 10" id="KW-0645">Protease</keyword>
<keyword evidence="3" id="KW-0479">Metal-binding</keyword>
<protein>
    <recommendedName>
        <fullName evidence="10">Neutral metalloproteinase</fullName>
        <ecNumber evidence="10">3.4.24.-</ecNumber>
    </recommendedName>
</protein>
<dbReference type="Pfam" id="PF07504">
    <property type="entry name" value="FTP"/>
    <property type="match status" value="1"/>
</dbReference>
<dbReference type="RefSeq" id="WP_113065218.1">
    <property type="nucleotide sequence ID" value="NZ_JAAZQD010000001.1"/>
</dbReference>
<evidence type="ECO:0000313" key="15">
    <source>
        <dbReference type="EMBL" id="NKZ37869.1"/>
    </source>
</evidence>
<dbReference type="CDD" id="cd09597">
    <property type="entry name" value="M4_TLP"/>
    <property type="match status" value="1"/>
</dbReference>
<dbReference type="PANTHER" id="PTHR33794">
    <property type="entry name" value="BACILLOLYSIN"/>
    <property type="match status" value="1"/>
</dbReference>
<dbReference type="GO" id="GO:0046872">
    <property type="term" value="F:metal ion binding"/>
    <property type="evidence" value="ECO:0007669"/>
    <property type="project" value="UniProtKB-UniRule"/>
</dbReference>
<feature type="signal peptide" evidence="10">
    <location>
        <begin position="1"/>
        <end position="24"/>
    </location>
</feature>
<feature type="active site" evidence="9">
    <location>
        <position position="358"/>
    </location>
</feature>
<dbReference type="EMBL" id="JAAZQD010000001">
    <property type="protein sequence ID" value="NKZ37869.1"/>
    <property type="molecule type" value="Genomic_DNA"/>
</dbReference>
<dbReference type="PANTHER" id="PTHR33794:SF1">
    <property type="entry name" value="BACILLOLYSIN"/>
    <property type="match status" value="1"/>
</dbReference>
<organism evidence="15 16">
    <name type="scientific">Oleiagrimonas citrea</name>
    <dbReference type="NCBI Taxonomy" id="1665687"/>
    <lineage>
        <taxon>Bacteria</taxon>
        <taxon>Pseudomonadati</taxon>
        <taxon>Pseudomonadota</taxon>
        <taxon>Gammaproteobacteria</taxon>
        <taxon>Lysobacterales</taxon>
        <taxon>Rhodanobacteraceae</taxon>
        <taxon>Oleiagrimonas</taxon>
    </lineage>
</organism>
<gene>
    <name evidence="15" type="ORF">HF690_02750</name>
</gene>
<keyword evidence="7 10" id="KW-0482">Metalloprotease</keyword>
<keyword evidence="6 10" id="KW-0862">Zinc</keyword>
<dbReference type="InterPro" id="IPR050728">
    <property type="entry name" value="Zinc_Metalloprotease_M4"/>
</dbReference>
<evidence type="ECO:0000256" key="9">
    <source>
        <dbReference type="PIRSR" id="PIRSR623612-1"/>
    </source>
</evidence>
<dbReference type="Gene3D" id="3.10.170.10">
    <property type="match status" value="1"/>
</dbReference>